<dbReference type="AlphaFoldDB" id="A0A428QDV7"/>
<dbReference type="OrthoDB" id="5018426at2759"/>
<organism evidence="1 2">
    <name type="scientific">Fusarium duplospermum</name>
    <dbReference type="NCBI Taxonomy" id="1325734"/>
    <lineage>
        <taxon>Eukaryota</taxon>
        <taxon>Fungi</taxon>
        <taxon>Dikarya</taxon>
        <taxon>Ascomycota</taxon>
        <taxon>Pezizomycotina</taxon>
        <taxon>Sordariomycetes</taxon>
        <taxon>Hypocreomycetidae</taxon>
        <taxon>Hypocreales</taxon>
        <taxon>Nectriaceae</taxon>
        <taxon>Fusarium</taxon>
        <taxon>Fusarium solani species complex</taxon>
    </lineage>
</organism>
<accession>A0A428QDV7</accession>
<dbReference type="Proteomes" id="UP000288168">
    <property type="component" value="Unassembled WGS sequence"/>
</dbReference>
<reference evidence="1 2" key="1">
    <citation type="submission" date="2017-06" db="EMBL/GenBank/DDBJ databases">
        <title>Comparative genomic analysis of Ambrosia Fusariam Clade fungi.</title>
        <authorList>
            <person name="Stajich J.E."/>
            <person name="Carrillo J."/>
            <person name="Kijimoto T."/>
            <person name="Eskalen A."/>
            <person name="O'Donnell K."/>
            <person name="Kasson M."/>
        </authorList>
    </citation>
    <scope>NUCLEOTIDE SEQUENCE [LARGE SCALE GENOMIC DNA]</scope>
    <source>
        <strain evidence="1 2">NRRL62584</strain>
    </source>
</reference>
<proteinExistence type="predicted"/>
<gene>
    <name evidence="1" type="ORF">CEP54_005247</name>
</gene>
<dbReference type="EMBL" id="NKCI01000039">
    <property type="protein sequence ID" value="RSL63455.1"/>
    <property type="molecule type" value="Genomic_DNA"/>
</dbReference>
<evidence type="ECO:0000313" key="1">
    <source>
        <dbReference type="EMBL" id="RSL63455.1"/>
    </source>
</evidence>
<evidence type="ECO:0000313" key="2">
    <source>
        <dbReference type="Proteomes" id="UP000288168"/>
    </source>
</evidence>
<comment type="caution">
    <text evidence="1">The sequence shown here is derived from an EMBL/GenBank/DDBJ whole genome shotgun (WGS) entry which is preliminary data.</text>
</comment>
<sequence length="152" mass="16525">MSQSMGEKIFHWTKVSKSASAQFDAITNQDAQIMLLSTYLTVPLLLVAKASIGSAINIDFTVWKNGHACQGKESLSGRVGYGSCITVGTDALPAWDSFRSGGLSGGGFIPDPAEFLFYEKANCKGKLQDRHPKYYDAATQCIGVEFRSFEIL</sequence>
<protein>
    <submittedName>
        <fullName evidence="1">Uncharacterized protein</fullName>
    </submittedName>
</protein>
<name>A0A428QDV7_9HYPO</name>
<keyword evidence="2" id="KW-1185">Reference proteome</keyword>